<keyword evidence="1" id="KW-1133">Transmembrane helix</keyword>
<feature type="transmembrane region" description="Helical" evidence="1">
    <location>
        <begin position="43"/>
        <end position="67"/>
    </location>
</feature>
<evidence type="ECO:0000256" key="1">
    <source>
        <dbReference type="SAM" id="Phobius"/>
    </source>
</evidence>
<keyword evidence="1" id="KW-0472">Membrane</keyword>
<reference evidence="2" key="1">
    <citation type="submission" date="2023-07" db="EMBL/GenBank/DDBJ databases">
        <authorList>
            <consortium name="CYATHOMIX"/>
        </authorList>
    </citation>
    <scope>NUCLEOTIDE SEQUENCE</scope>
    <source>
        <strain evidence="2">N/A</strain>
    </source>
</reference>
<evidence type="ECO:0000313" key="2">
    <source>
        <dbReference type="EMBL" id="CAJ0602068.1"/>
    </source>
</evidence>
<proteinExistence type="predicted"/>
<dbReference type="Proteomes" id="UP001176961">
    <property type="component" value="Unassembled WGS sequence"/>
</dbReference>
<organism evidence="2 3">
    <name type="scientific">Cylicocyclus nassatus</name>
    <name type="common">Nematode worm</name>
    <dbReference type="NCBI Taxonomy" id="53992"/>
    <lineage>
        <taxon>Eukaryota</taxon>
        <taxon>Metazoa</taxon>
        <taxon>Ecdysozoa</taxon>
        <taxon>Nematoda</taxon>
        <taxon>Chromadorea</taxon>
        <taxon>Rhabditida</taxon>
        <taxon>Rhabditina</taxon>
        <taxon>Rhabditomorpha</taxon>
        <taxon>Strongyloidea</taxon>
        <taxon>Strongylidae</taxon>
        <taxon>Cylicocyclus</taxon>
    </lineage>
</organism>
<sequence length="104" mass="11397">MTNKTMCVCYEVSAFDDCREEDNNSITTAVPVTNGYPKEPFDMVIAVAIGGAVILLLLCLLLIMVNGCCVSTRRRRRVPARRTKRGVTGVLVATDPFALNETMV</sequence>
<dbReference type="AlphaFoldDB" id="A0AA36H128"/>
<keyword evidence="3" id="KW-1185">Reference proteome</keyword>
<accession>A0AA36H128</accession>
<dbReference type="Gene3D" id="1.20.5.900">
    <property type="entry name" value="transmembrane domain of human cd4"/>
    <property type="match status" value="1"/>
</dbReference>
<evidence type="ECO:0000313" key="3">
    <source>
        <dbReference type="Proteomes" id="UP001176961"/>
    </source>
</evidence>
<name>A0AA36H128_CYLNA</name>
<gene>
    <name evidence="2" type="ORF">CYNAS_LOCUS14051</name>
</gene>
<keyword evidence="1" id="KW-0812">Transmembrane</keyword>
<comment type="caution">
    <text evidence="2">The sequence shown here is derived from an EMBL/GenBank/DDBJ whole genome shotgun (WGS) entry which is preliminary data.</text>
</comment>
<protein>
    <submittedName>
        <fullName evidence="2">Uncharacterized protein</fullName>
    </submittedName>
</protein>
<dbReference type="EMBL" id="CATQJL010000305">
    <property type="protein sequence ID" value="CAJ0602068.1"/>
    <property type="molecule type" value="Genomic_DNA"/>
</dbReference>